<dbReference type="RefSeq" id="WP_102972701.1">
    <property type="nucleotide sequence ID" value="NZ_QLNP01000003.1"/>
</dbReference>
<organism evidence="1 2">
    <name type="scientific">Arthrobacter globiformis</name>
    <dbReference type="NCBI Taxonomy" id="1665"/>
    <lineage>
        <taxon>Bacteria</taxon>
        <taxon>Bacillati</taxon>
        <taxon>Actinomycetota</taxon>
        <taxon>Actinomycetes</taxon>
        <taxon>Micrococcales</taxon>
        <taxon>Micrococcaceae</taxon>
        <taxon>Arthrobacter</taxon>
    </lineage>
</organism>
<dbReference type="Proteomes" id="UP000249166">
    <property type="component" value="Unassembled WGS sequence"/>
</dbReference>
<evidence type="ECO:0000313" key="1">
    <source>
        <dbReference type="EMBL" id="RAM39347.1"/>
    </source>
</evidence>
<sequence length="117" mass="12843">MNYSGSQYEKAVTAGELDRSHVGQTVSFQPNDFTVVFGRIAGIARTDAQVYLTLDGVGGGTHLKDEYDLPVAHEVYVQLDPLSSAGKTISDAERVIKEKLDEIRKNLLDREQKSGSE</sequence>
<comment type="caution">
    <text evidence="1">The sequence shown here is derived from an EMBL/GenBank/DDBJ whole genome shotgun (WGS) entry which is preliminary data.</text>
</comment>
<accession>A0A328HL99</accession>
<reference evidence="1 2" key="1">
    <citation type="submission" date="2018-04" db="EMBL/GenBank/DDBJ databases">
        <title>Bacteria isolated from cave deposits of Manipur.</title>
        <authorList>
            <person name="Sahoo D."/>
            <person name="Sarangthem I."/>
            <person name="Nandeibam J."/>
        </authorList>
    </citation>
    <scope>NUCLEOTIDE SEQUENCE [LARGE SCALE GENOMIC DNA]</scope>
    <source>
        <strain evidence="2">mrc11</strain>
    </source>
</reference>
<dbReference type="AlphaFoldDB" id="A0A328HL99"/>
<proteinExistence type="predicted"/>
<name>A0A328HL99_ARTGO</name>
<evidence type="ECO:0000313" key="2">
    <source>
        <dbReference type="Proteomes" id="UP000249166"/>
    </source>
</evidence>
<dbReference type="OrthoDB" id="4942193at2"/>
<gene>
    <name evidence="1" type="ORF">DBZ45_00420</name>
</gene>
<protein>
    <submittedName>
        <fullName evidence="1">Uncharacterized protein</fullName>
    </submittedName>
</protein>
<dbReference type="EMBL" id="QLNP01000003">
    <property type="protein sequence ID" value="RAM39347.1"/>
    <property type="molecule type" value="Genomic_DNA"/>
</dbReference>